<dbReference type="PANTHER" id="PTHR14200:SF11">
    <property type="entry name" value="CYTOCHROME C OXIDASE SUBUNIT 5A, MITOCHONDRIAL"/>
    <property type="match status" value="1"/>
</dbReference>
<evidence type="ECO:0000256" key="8">
    <source>
        <dbReference type="ARBA" id="ARBA00023004"/>
    </source>
</evidence>
<comment type="subunit">
    <text evidence="11">Component of the cytochrome c oxidase (complex IV, CIV), a multisubunit enzyme composed of a catalytic core of 3 subunits and several supernumerary subunits.</text>
</comment>
<evidence type="ECO:0000256" key="5">
    <source>
        <dbReference type="ARBA" id="ARBA00022723"/>
    </source>
</evidence>
<proteinExistence type="inferred from homology"/>
<evidence type="ECO:0000256" key="12">
    <source>
        <dbReference type="SAM" id="SignalP"/>
    </source>
</evidence>
<dbReference type="EMBL" id="JAFCIX010000572">
    <property type="protein sequence ID" value="KAH6586667.1"/>
    <property type="molecule type" value="Genomic_DNA"/>
</dbReference>
<evidence type="ECO:0000256" key="9">
    <source>
        <dbReference type="ARBA" id="ARBA00023128"/>
    </source>
</evidence>
<reference evidence="13 14" key="1">
    <citation type="submission" date="2021-02" db="EMBL/GenBank/DDBJ databases">
        <title>Variation within the Batrachochytrium salamandrivorans European outbreak.</title>
        <authorList>
            <person name="Kelly M."/>
            <person name="Pasmans F."/>
            <person name="Shea T.P."/>
            <person name="Munoz J.F."/>
            <person name="Carranza S."/>
            <person name="Cuomo C.A."/>
            <person name="Martel A."/>
        </authorList>
    </citation>
    <scope>NUCLEOTIDE SEQUENCE [LARGE SCALE GENOMIC DNA]</scope>
    <source>
        <strain evidence="13 14">AMFP18/2</strain>
    </source>
</reference>
<accession>A0ABQ8EU86</accession>
<evidence type="ECO:0000256" key="3">
    <source>
        <dbReference type="ARBA" id="ARBA00007972"/>
    </source>
</evidence>
<keyword evidence="6 11" id="KW-0999">Mitochondrion inner membrane</keyword>
<dbReference type="Pfam" id="PF02284">
    <property type="entry name" value="COX5A"/>
    <property type="match status" value="1"/>
</dbReference>
<keyword evidence="5 11" id="KW-0479">Metal-binding</keyword>
<sequence length="166" mass="18907">MSSRLLGLLSSTFRPLALAASGASFRNAAVRSAAPVASLLPRRQYSSHELDPANKSEYDAYVQQWMKHFTNLEDDFELERGLNHIFAADWVPSVELIAEALKASRRLNTFPTAVRVLEGLEEKAYKAEQYQAYLRELKPLLEDLGIPERKDLGKFDIIRDRNPWTE</sequence>
<keyword evidence="4 11" id="KW-0349">Heme</keyword>
<dbReference type="InterPro" id="IPR036545">
    <property type="entry name" value="Cyt_c_oxidase_su5A/6_sf"/>
</dbReference>
<feature type="chain" id="PRO_5047480810" description="Cytochrome c oxidase subunit 6, mitochondrial" evidence="12">
    <location>
        <begin position="20"/>
        <end position="166"/>
    </location>
</feature>
<feature type="signal peptide" evidence="12">
    <location>
        <begin position="1"/>
        <end position="19"/>
    </location>
</feature>
<keyword evidence="10 11" id="KW-0472">Membrane</keyword>
<gene>
    <name evidence="13" type="ORF">BASA50_000379</name>
</gene>
<comment type="subcellular location">
    <subcellularLocation>
        <location evidence="1 11">Mitochondrion inner membrane</location>
        <topology evidence="1 11">Peripheral membrane protein</topology>
        <orientation evidence="1 11">Matrix side</orientation>
    </subcellularLocation>
</comment>
<comment type="pathway">
    <text evidence="2 11">Energy metabolism; oxidative phosphorylation.</text>
</comment>
<keyword evidence="14" id="KW-1185">Reference proteome</keyword>
<keyword evidence="12" id="KW-0732">Signal</keyword>
<keyword evidence="8 11" id="KW-0408">Iron</keyword>
<evidence type="ECO:0000256" key="1">
    <source>
        <dbReference type="ARBA" id="ARBA00004443"/>
    </source>
</evidence>
<dbReference type="Gene3D" id="1.25.40.40">
    <property type="entry name" value="Cytochrome c oxidase, subunit Va/VI"/>
    <property type="match status" value="1"/>
</dbReference>
<organism evidence="13 14">
    <name type="scientific">Batrachochytrium salamandrivorans</name>
    <dbReference type="NCBI Taxonomy" id="1357716"/>
    <lineage>
        <taxon>Eukaryota</taxon>
        <taxon>Fungi</taxon>
        <taxon>Fungi incertae sedis</taxon>
        <taxon>Chytridiomycota</taxon>
        <taxon>Chytridiomycota incertae sedis</taxon>
        <taxon>Chytridiomycetes</taxon>
        <taxon>Rhizophydiales</taxon>
        <taxon>Rhizophydiales incertae sedis</taxon>
        <taxon>Batrachochytrium</taxon>
    </lineage>
</organism>
<dbReference type="Proteomes" id="UP001648503">
    <property type="component" value="Unassembled WGS sequence"/>
</dbReference>
<evidence type="ECO:0000256" key="6">
    <source>
        <dbReference type="ARBA" id="ARBA00022792"/>
    </source>
</evidence>
<comment type="caution">
    <text evidence="13">The sequence shown here is derived from an EMBL/GenBank/DDBJ whole genome shotgun (WGS) entry which is preliminary data.</text>
</comment>
<keyword evidence="7 11" id="KW-0809">Transit peptide</keyword>
<evidence type="ECO:0000256" key="10">
    <source>
        <dbReference type="ARBA" id="ARBA00023136"/>
    </source>
</evidence>
<evidence type="ECO:0000256" key="2">
    <source>
        <dbReference type="ARBA" id="ARBA00004673"/>
    </source>
</evidence>
<dbReference type="PANTHER" id="PTHR14200">
    <property type="entry name" value="CYTOCHROME C OXIDASE POLYPEPTIDE"/>
    <property type="match status" value="1"/>
</dbReference>
<evidence type="ECO:0000256" key="11">
    <source>
        <dbReference type="RuleBase" id="RU368103"/>
    </source>
</evidence>
<keyword evidence="9 11" id="KW-0496">Mitochondrion</keyword>
<protein>
    <recommendedName>
        <fullName evidence="11">Cytochrome c oxidase subunit 6, mitochondrial</fullName>
    </recommendedName>
    <alternativeName>
        <fullName evidence="11">Cytochrome c oxidase polypeptide VI</fullName>
    </alternativeName>
</protein>
<name>A0ABQ8EU86_9FUNG</name>
<evidence type="ECO:0000256" key="4">
    <source>
        <dbReference type="ARBA" id="ARBA00022617"/>
    </source>
</evidence>
<comment type="similarity">
    <text evidence="3 11">Belongs to the cytochrome c oxidase subunit 5A family.</text>
</comment>
<evidence type="ECO:0000313" key="13">
    <source>
        <dbReference type="EMBL" id="KAH6586667.1"/>
    </source>
</evidence>
<dbReference type="InterPro" id="IPR003204">
    <property type="entry name" value="Cyt_c_oxidase_su5A/6"/>
</dbReference>
<comment type="function">
    <text evidence="11">Component of the cytochrome c oxidase, the last enzyme in the mitochondrial electron transport chain which drives oxidative phosphorylation. The respiratory chain contains 3 multisubunit complexes succinate dehydrogenase (complex II, CII), ubiquinol-cytochrome c oxidoreductase (cytochrome b-c1 complex, complex III, CIII) and cytochrome c oxidase (complex IV, CIV), that cooperate to transfer electrons derived from NADH and succinate to molecular oxygen, creating an electrochemical gradient over the inner membrane that drives transmembrane transport and the ATP synthase. Cytochrome c oxidase is the component of the respiratory chain that catalyzes the reduction of oxygen to water. Electrons originating from reduced cytochrome c in the intermembrane space (IMS) are transferred via the dinuclear copper A center (CU(A)) of subunit 2 and heme A of subunit 1 to the active site in subunit 1, a binuclear center (BNC) formed by heme A3 and copper B (CU(B)). The BNC reduces molecular oxygen to 2 water molecules using 4 electrons from cytochrome c in the IMS and 4 protons from the mitochondrial matrix.</text>
</comment>
<dbReference type="SUPFAM" id="SSF48479">
    <property type="entry name" value="Cytochrome c oxidase subunit E"/>
    <property type="match status" value="1"/>
</dbReference>
<evidence type="ECO:0000256" key="7">
    <source>
        <dbReference type="ARBA" id="ARBA00022946"/>
    </source>
</evidence>
<evidence type="ECO:0000313" key="14">
    <source>
        <dbReference type="Proteomes" id="UP001648503"/>
    </source>
</evidence>